<proteinExistence type="predicted"/>
<protein>
    <submittedName>
        <fullName evidence="2">OLC1v1023171C1</fullName>
    </submittedName>
</protein>
<name>A0AAV1C250_OLDCO</name>
<evidence type="ECO:0000256" key="1">
    <source>
        <dbReference type="SAM" id="Phobius"/>
    </source>
</evidence>
<evidence type="ECO:0000313" key="3">
    <source>
        <dbReference type="Proteomes" id="UP001161247"/>
    </source>
</evidence>
<reference evidence="2" key="1">
    <citation type="submission" date="2023-03" db="EMBL/GenBank/DDBJ databases">
        <authorList>
            <person name="Julca I."/>
        </authorList>
    </citation>
    <scope>NUCLEOTIDE SEQUENCE</scope>
</reference>
<keyword evidence="3" id="KW-1185">Reference proteome</keyword>
<keyword evidence="1" id="KW-0812">Transmembrane</keyword>
<dbReference type="AlphaFoldDB" id="A0AAV1C250"/>
<keyword evidence="1" id="KW-1133">Transmembrane helix</keyword>
<feature type="transmembrane region" description="Helical" evidence="1">
    <location>
        <begin position="6"/>
        <end position="25"/>
    </location>
</feature>
<accession>A0AAV1C250</accession>
<organism evidence="2 3">
    <name type="scientific">Oldenlandia corymbosa var. corymbosa</name>
    <dbReference type="NCBI Taxonomy" id="529605"/>
    <lineage>
        <taxon>Eukaryota</taxon>
        <taxon>Viridiplantae</taxon>
        <taxon>Streptophyta</taxon>
        <taxon>Embryophyta</taxon>
        <taxon>Tracheophyta</taxon>
        <taxon>Spermatophyta</taxon>
        <taxon>Magnoliopsida</taxon>
        <taxon>eudicotyledons</taxon>
        <taxon>Gunneridae</taxon>
        <taxon>Pentapetalae</taxon>
        <taxon>asterids</taxon>
        <taxon>lamiids</taxon>
        <taxon>Gentianales</taxon>
        <taxon>Rubiaceae</taxon>
        <taxon>Rubioideae</taxon>
        <taxon>Spermacoceae</taxon>
        <taxon>Hedyotis-Oldenlandia complex</taxon>
        <taxon>Oldenlandia</taxon>
    </lineage>
</organism>
<keyword evidence="1" id="KW-0472">Membrane</keyword>
<evidence type="ECO:0000313" key="2">
    <source>
        <dbReference type="EMBL" id="CAI9088749.1"/>
    </source>
</evidence>
<dbReference type="EMBL" id="OX459118">
    <property type="protein sequence ID" value="CAI9088749.1"/>
    <property type="molecule type" value="Genomic_DNA"/>
</dbReference>
<dbReference type="Proteomes" id="UP001161247">
    <property type="component" value="Chromosome 1"/>
</dbReference>
<sequence>MVDDDNFVWIIAWYLVTLVVCLCLLHAEINTLTVDAHRCKEFKKLLFHASTASSSWILPTAMKMFKLAANIQGVLLQFHCGCYGFLSPYITSCYKCVNARGTLRRGYDVCVMSY</sequence>
<gene>
    <name evidence="2" type="ORF">OLC1_LOCUS1251</name>
</gene>